<dbReference type="CDD" id="cd00118">
    <property type="entry name" value="LysM"/>
    <property type="match status" value="3"/>
</dbReference>
<dbReference type="InterPro" id="IPR036779">
    <property type="entry name" value="LysM_dom_sf"/>
</dbReference>
<feature type="compositionally biased region" description="Low complexity" evidence="2">
    <location>
        <begin position="196"/>
        <end position="221"/>
    </location>
</feature>
<dbReference type="PANTHER" id="PTHR39160">
    <property type="entry name" value="CELL WALL-BINDING PROTEIN YOCH"/>
    <property type="match status" value="1"/>
</dbReference>
<evidence type="ECO:0000256" key="1">
    <source>
        <dbReference type="ARBA" id="ARBA00022729"/>
    </source>
</evidence>
<evidence type="ECO:0000256" key="2">
    <source>
        <dbReference type="SAM" id="MobiDB-lite"/>
    </source>
</evidence>
<dbReference type="SUPFAM" id="SSF50685">
    <property type="entry name" value="Barwin-like endoglucanases"/>
    <property type="match status" value="1"/>
</dbReference>
<dbReference type="SUPFAM" id="SSF54106">
    <property type="entry name" value="LysM domain"/>
    <property type="match status" value="3"/>
</dbReference>
<reference evidence="5 6" key="1">
    <citation type="journal article" date="2003" name="Int. J. Syst. Evol. Microbiol.">
        <title>Halobacillus salinus sp. nov., isolated from a salt lake on the coast of the East Sea in Korea.</title>
        <authorList>
            <person name="Yoon J.H."/>
            <person name="Kang K.H."/>
            <person name="Park Y.H."/>
        </authorList>
    </citation>
    <scope>NUCLEOTIDE SEQUENCE [LARGE SCALE GENOMIC DNA]</scope>
    <source>
        <strain evidence="5 6">HSL-3</strain>
    </source>
</reference>
<evidence type="ECO:0000256" key="3">
    <source>
        <dbReference type="SAM" id="SignalP"/>
    </source>
</evidence>
<dbReference type="GO" id="GO:0019867">
    <property type="term" value="C:outer membrane"/>
    <property type="evidence" value="ECO:0007669"/>
    <property type="project" value="InterPro"/>
</dbReference>
<dbReference type="InterPro" id="IPR018392">
    <property type="entry name" value="LysM"/>
</dbReference>
<keyword evidence="1 3" id="KW-0732">Signal</keyword>
<dbReference type="GO" id="GO:0009254">
    <property type="term" value="P:peptidoglycan turnover"/>
    <property type="evidence" value="ECO:0007669"/>
    <property type="project" value="InterPro"/>
</dbReference>
<dbReference type="GO" id="GO:0004553">
    <property type="term" value="F:hydrolase activity, hydrolyzing O-glycosyl compounds"/>
    <property type="evidence" value="ECO:0007669"/>
    <property type="project" value="InterPro"/>
</dbReference>
<dbReference type="InterPro" id="IPR036908">
    <property type="entry name" value="RlpA-like_sf"/>
</dbReference>
<evidence type="ECO:0000313" key="5">
    <source>
        <dbReference type="EMBL" id="TGB01930.1"/>
    </source>
</evidence>
<feature type="region of interest" description="Disordered" evidence="2">
    <location>
        <begin position="196"/>
        <end position="224"/>
    </location>
</feature>
<accession>A0A4Z0GXS4</accession>
<gene>
    <name evidence="5" type="ORF">E4663_14960</name>
</gene>
<feature type="domain" description="LysM" evidence="4">
    <location>
        <begin position="26"/>
        <end position="69"/>
    </location>
</feature>
<feature type="signal peptide" evidence="3">
    <location>
        <begin position="1"/>
        <end position="24"/>
    </location>
</feature>
<dbReference type="Proteomes" id="UP000297982">
    <property type="component" value="Unassembled WGS sequence"/>
</dbReference>
<dbReference type="InterPro" id="IPR010611">
    <property type="entry name" value="3D_dom"/>
</dbReference>
<dbReference type="InterPro" id="IPR051933">
    <property type="entry name" value="Resuscitation_pf_RpfB"/>
</dbReference>
<dbReference type="CDD" id="cd22786">
    <property type="entry name" value="DPBB_YuiC-like"/>
    <property type="match status" value="1"/>
</dbReference>
<proteinExistence type="predicted"/>
<feature type="domain" description="LysM" evidence="4">
    <location>
        <begin position="150"/>
        <end position="193"/>
    </location>
</feature>
<dbReference type="PANTHER" id="PTHR39160:SF6">
    <property type="entry name" value="CELL WALL-BINDING PROTEIN YOCH"/>
    <property type="match status" value="1"/>
</dbReference>
<dbReference type="EMBL" id="SRJC01000004">
    <property type="protein sequence ID" value="TGB01930.1"/>
    <property type="molecule type" value="Genomic_DNA"/>
</dbReference>
<dbReference type="Pfam" id="PF01476">
    <property type="entry name" value="LysM"/>
    <property type="match status" value="3"/>
</dbReference>
<keyword evidence="6" id="KW-1185">Reference proteome</keyword>
<dbReference type="STRING" id="192814.GCA_900166575_03769"/>
<dbReference type="AlphaFoldDB" id="A0A4Z0GXS4"/>
<feature type="domain" description="LysM" evidence="4">
    <location>
        <begin position="87"/>
        <end position="130"/>
    </location>
</feature>
<dbReference type="Gene3D" id="2.40.40.10">
    <property type="entry name" value="RlpA-like domain"/>
    <property type="match status" value="1"/>
</dbReference>
<dbReference type="SMART" id="SM00257">
    <property type="entry name" value="LysM"/>
    <property type="match status" value="3"/>
</dbReference>
<sequence length="319" mass="33015">MKKTILSLAAVSSIMAATTVTASAHENVTVKKGDTLFSIAQKNGVSVSDIKQANNLTSNLIFPQQELKLHGDSSNASASSSDQGNASTYTIRKGDTLYSIAQKHGTSVSSLKAANGLNSDLIYPGQKLSLNGESKATQQSTSQAQNNNAGTYTVRSGDTLYSIATQNGLSVASLKAANGLSSNIIQPGQQLSLNGEAKATTTTTQSTSEAESTSSSQDSSQVEGRTLTVEATAYTAFCSGCSGVTATGIDLRANPNQKVIAVDPDVIPLGSEVYVEGYGRAVAGDTGGAIQGNRIDVFMPDRSNALDFGRQSVEVTILN</sequence>
<name>A0A4Z0GXS4_9BACI</name>
<evidence type="ECO:0000259" key="4">
    <source>
        <dbReference type="PROSITE" id="PS51782"/>
    </source>
</evidence>
<protein>
    <submittedName>
        <fullName evidence="5">LysM peptidoglycan-binding domain-containing protein</fullName>
    </submittedName>
</protein>
<feature type="chain" id="PRO_5021284223" evidence="3">
    <location>
        <begin position="25"/>
        <end position="319"/>
    </location>
</feature>
<dbReference type="RefSeq" id="WP_135328219.1">
    <property type="nucleotide sequence ID" value="NZ_SRJC01000004.1"/>
</dbReference>
<comment type="caution">
    <text evidence="5">The sequence shown here is derived from an EMBL/GenBank/DDBJ whole genome shotgun (WGS) entry which is preliminary data.</text>
</comment>
<dbReference type="PROSITE" id="PS51782">
    <property type="entry name" value="LYSM"/>
    <property type="match status" value="3"/>
</dbReference>
<dbReference type="Pfam" id="PF06725">
    <property type="entry name" value="3D"/>
    <property type="match status" value="1"/>
</dbReference>
<organism evidence="5 6">
    <name type="scientific">Halobacillus salinus</name>
    <dbReference type="NCBI Taxonomy" id="192814"/>
    <lineage>
        <taxon>Bacteria</taxon>
        <taxon>Bacillati</taxon>
        <taxon>Bacillota</taxon>
        <taxon>Bacilli</taxon>
        <taxon>Bacillales</taxon>
        <taxon>Bacillaceae</taxon>
        <taxon>Halobacillus</taxon>
    </lineage>
</organism>
<evidence type="ECO:0000313" key="6">
    <source>
        <dbReference type="Proteomes" id="UP000297982"/>
    </source>
</evidence>
<dbReference type="Gene3D" id="3.10.350.10">
    <property type="entry name" value="LysM domain"/>
    <property type="match status" value="3"/>
</dbReference>